<dbReference type="PANTHER" id="PTHR12198">
    <property type="entry name" value="HOMEOBOX PROTEIN PROSPERO/PROX-1/CEH-26"/>
    <property type="match status" value="1"/>
</dbReference>
<organism evidence="2 3">
    <name type="scientific">Sphaeramia orbicularis</name>
    <name type="common">orbiculate cardinalfish</name>
    <dbReference type="NCBI Taxonomy" id="375764"/>
    <lineage>
        <taxon>Eukaryota</taxon>
        <taxon>Metazoa</taxon>
        <taxon>Chordata</taxon>
        <taxon>Craniata</taxon>
        <taxon>Vertebrata</taxon>
        <taxon>Euteleostomi</taxon>
        <taxon>Actinopterygii</taxon>
        <taxon>Neopterygii</taxon>
        <taxon>Teleostei</taxon>
        <taxon>Neoteleostei</taxon>
        <taxon>Acanthomorphata</taxon>
        <taxon>Gobiaria</taxon>
        <taxon>Kurtiformes</taxon>
        <taxon>Apogonoidei</taxon>
        <taxon>Apogonidae</taxon>
        <taxon>Apogoninae</taxon>
        <taxon>Sphaeramia</taxon>
    </lineage>
</organism>
<evidence type="ECO:0000313" key="3">
    <source>
        <dbReference type="Proteomes" id="UP000472271"/>
    </source>
</evidence>
<dbReference type="GO" id="GO:0005634">
    <property type="term" value="C:nucleus"/>
    <property type="evidence" value="ECO:0007669"/>
    <property type="project" value="TreeGrafter"/>
</dbReference>
<protein>
    <submittedName>
        <fullName evidence="2">Uncharacterized protein</fullName>
    </submittedName>
</protein>
<feature type="region of interest" description="Disordered" evidence="1">
    <location>
        <begin position="63"/>
        <end position="114"/>
    </location>
</feature>
<keyword evidence="3" id="KW-1185">Reference proteome</keyword>
<feature type="compositionally biased region" description="Polar residues" evidence="1">
    <location>
        <begin position="81"/>
        <end position="105"/>
    </location>
</feature>
<evidence type="ECO:0000313" key="2">
    <source>
        <dbReference type="Ensembl" id="ENSSORP00005019784.1"/>
    </source>
</evidence>
<reference evidence="2" key="3">
    <citation type="submission" date="2025-09" db="UniProtKB">
        <authorList>
            <consortium name="Ensembl"/>
        </authorList>
    </citation>
    <scope>IDENTIFICATION</scope>
</reference>
<feature type="compositionally biased region" description="Low complexity" evidence="1">
    <location>
        <begin position="17"/>
        <end position="28"/>
    </location>
</feature>
<proteinExistence type="predicted"/>
<evidence type="ECO:0000256" key="1">
    <source>
        <dbReference type="SAM" id="MobiDB-lite"/>
    </source>
</evidence>
<feature type="region of interest" description="Disordered" evidence="1">
    <location>
        <begin position="1"/>
        <end position="28"/>
    </location>
</feature>
<dbReference type="InterPro" id="IPR039350">
    <property type="entry name" value="Prospero_homeodomain"/>
</dbReference>
<accession>A0A672ZSB2</accession>
<reference evidence="2" key="1">
    <citation type="submission" date="2019-06" db="EMBL/GenBank/DDBJ databases">
        <authorList>
            <consortium name="Wellcome Sanger Institute Data Sharing"/>
        </authorList>
    </citation>
    <scope>NUCLEOTIDE SEQUENCE [LARGE SCALE GENOMIC DNA]</scope>
</reference>
<reference evidence="2" key="2">
    <citation type="submission" date="2025-08" db="UniProtKB">
        <authorList>
            <consortium name="Ensembl"/>
        </authorList>
    </citation>
    <scope>IDENTIFICATION</scope>
</reference>
<dbReference type="GO" id="GO:0000981">
    <property type="term" value="F:DNA-binding transcription factor activity, RNA polymerase II-specific"/>
    <property type="evidence" value="ECO:0007669"/>
    <property type="project" value="TreeGrafter"/>
</dbReference>
<sequence length="142" mass="15410">MTKRRRVDIGVKRTVGSTASSTAAATASKSNVLRKLLKRANSYEDTMMPFPGTTIISQLLKNNMAKNGGGPERGERGDRGLSNTSSEAPQEDACSNSSQDSTPQECLSPFGRPPGLGTFDIERLNDEHLRAKRARVENIFVV</sequence>
<dbReference type="PANTHER" id="PTHR12198:SF10">
    <property type="entry name" value="PROSPERO HOMEOBOX 1A"/>
    <property type="match status" value="1"/>
</dbReference>
<dbReference type="AlphaFoldDB" id="A0A672ZSB2"/>
<name>A0A672ZSB2_9TELE</name>
<dbReference type="Ensembl" id="ENSSORT00005020345.1">
    <property type="protein sequence ID" value="ENSSORP00005019784.1"/>
    <property type="gene ID" value="ENSSORG00005009675.1"/>
</dbReference>
<dbReference type="GO" id="GO:0000978">
    <property type="term" value="F:RNA polymerase II cis-regulatory region sequence-specific DNA binding"/>
    <property type="evidence" value="ECO:0007669"/>
    <property type="project" value="TreeGrafter"/>
</dbReference>
<dbReference type="InParanoid" id="A0A672ZSB2"/>
<dbReference type="Proteomes" id="UP000472271">
    <property type="component" value="Chromosome 24"/>
</dbReference>